<dbReference type="EMBL" id="SCEB01000758">
    <property type="protein sequence ID" value="RXM98245.1"/>
    <property type="molecule type" value="Genomic_DNA"/>
</dbReference>
<accession>A0A662YPY1</accession>
<name>A0A662YPY1_ACIRT</name>
<keyword evidence="1" id="KW-0812">Transmembrane</keyword>
<feature type="transmembrane region" description="Helical" evidence="1">
    <location>
        <begin position="146"/>
        <end position="166"/>
    </location>
</feature>
<evidence type="ECO:0000313" key="3">
    <source>
        <dbReference type="Proteomes" id="UP000289886"/>
    </source>
</evidence>
<proteinExistence type="predicted"/>
<comment type="caution">
    <text evidence="2">The sequence shown here is derived from an EMBL/GenBank/DDBJ whole genome shotgun (WGS) entry which is preliminary data.</text>
</comment>
<keyword evidence="1" id="KW-0472">Membrane</keyword>
<keyword evidence="1" id="KW-1133">Transmembrane helix</keyword>
<evidence type="ECO:0000256" key="1">
    <source>
        <dbReference type="SAM" id="Phobius"/>
    </source>
</evidence>
<dbReference type="Proteomes" id="UP000289886">
    <property type="component" value="Unassembled WGS sequence"/>
</dbReference>
<reference evidence="2 3" key="1">
    <citation type="submission" date="2019-01" db="EMBL/GenBank/DDBJ databases">
        <title>Draft Genome and Complete Hox-Cluster Characterization of the Sterlet Sturgeon (Acipenser ruthenus).</title>
        <authorList>
            <person name="Wei Q."/>
        </authorList>
    </citation>
    <scope>NUCLEOTIDE SEQUENCE [LARGE SCALE GENOMIC DNA]</scope>
    <source>
        <strain evidence="2">WHYD16114868_AA</strain>
        <tissue evidence="2">Blood</tissue>
    </source>
</reference>
<keyword evidence="3" id="KW-1185">Reference proteome</keyword>
<protein>
    <submittedName>
        <fullName evidence="2">Uncharacterized protein</fullName>
    </submittedName>
</protein>
<sequence length="172" mass="19998">MVQLYNNTLITILNDAAPEKTQSVSYTRCSPWYTDQLRSMKAACRQLECKWRDSGLTVHFQVWKHLYEYRDAIGSARSTYFCRLIENGHGNPRLLFSTIGQLLEPNRSSTLSASQNLFNNFFEFFITKINRITRQVPVFDTPITSLYWFIGIPFIHFAQVTSLSLTKLVQKN</sequence>
<organism evidence="2 3">
    <name type="scientific">Acipenser ruthenus</name>
    <name type="common">Sterlet sturgeon</name>
    <dbReference type="NCBI Taxonomy" id="7906"/>
    <lineage>
        <taxon>Eukaryota</taxon>
        <taxon>Metazoa</taxon>
        <taxon>Chordata</taxon>
        <taxon>Craniata</taxon>
        <taxon>Vertebrata</taxon>
        <taxon>Euteleostomi</taxon>
        <taxon>Actinopterygii</taxon>
        <taxon>Chondrostei</taxon>
        <taxon>Acipenseriformes</taxon>
        <taxon>Acipenseridae</taxon>
        <taxon>Acipenser</taxon>
    </lineage>
</organism>
<dbReference type="AlphaFoldDB" id="A0A662YPY1"/>
<evidence type="ECO:0000313" key="2">
    <source>
        <dbReference type="EMBL" id="RXM98245.1"/>
    </source>
</evidence>
<gene>
    <name evidence="2" type="ORF">EOD39_13378</name>
</gene>